<accession>A0AAX3E9C4</accession>
<evidence type="ECO:0000313" key="1">
    <source>
        <dbReference type="EMBL" id="UYU18019.1"/>
    </source>
</evidence>
<keyword evidence="2" id="KW-1185">Reference proteome</keyword>
<evidence type="ECO:0000313" key="2">
    <source>
        <dbReference type="Proteomes" id="UP001156196"/>
    </source>
</evidence>
<dbReference type="KEGG" id="msum:OH143_09960"/>
<dbReference type="AlphaFoldDB" id="A0AAX3E9C4"/>
<dbReference type="GeneID" id="76731218"/>
<name>A0AAX3E9C4_9EURY</name>
<dbReference type="Proteomes" id="UP001156196">
    <property type="component" value="Chromosome"/>
</dbReference>
<dbReference type="EMBL" id="CP109831">
    <property type="protein sequence ID" value="UYU18019.1"/>
    <property type="molecule type" value="Genomic_DNA"/>
</dbReference>
<protein>
    <recommendedName>
        <fullName evidence="3">Type II toxin-antitoxin system ParD family antitoxin</fullName>
    </recommendedName>
</protein>
<organism evidence="1 2">
    <name type="scientific">Methanoculleus submarinus</name>
    <dbReference type="NCBI Taxonomy" id="204050"/>
    <lineage>
        <taxon>Archaea</taxon>
        <taxon>Methanobacteriati</taxon>
        <taxon>Methanobacteriota</taxon>
        <taxon>Stenosarchaea group</taxon>
        <taxon>Methanomicrobia</taxon>
        <taxon>Methanomicrobiales</taxon>
        <taxon>Methanomicrobiaceae</taxon>
        <taxon>Methanoculleus</taxon>
    </lineage>
</organism>
<dbReference type="RefSeq" id="WP_011843492.1">
    <property type="nucleotide sequence ID" value="NZ_CP109831.1"/>
</dbReference>
<proteinExistence type="predicted"/>
<dbReference type="GeneID" id="4847638"/>
<sequence>MKMESPDNVSSKQVGVRLPGHLYRWLKEKVDSGEYSNMAQSVIGELTKARTLEEMRCRETSYYDVSGGEPLARMVNERIESVRRELLDEVKRGRT</sequence>
<evidence type="ECO:0008006" key="3">
    <source>
        <dbReference type="Google" id="ProtNLM"/>
    </source>
</evidence>
<reference evidence="1" key="1">
    <citation type="submission" date="2022-10" db="EMBL/GenBank/DDBJ databases">
        <title>Complete genome of Methanoculleus submarinus DSM 15122.</title>
        <authorList>
            <person name="Chen S.-C."/>
            <person name="Lai S.-J."/>
            <person name="You Y.-T."/>
        </authorList>
    </citation>
    <scope>NUCLEOTIDE SEQUENCE</scope>
    <source>
        <strain evidence="1">DSM 15122</strain>
    </source>
</reference>
<gene>
    <name evidence="1" type="ORF">OH143_09960</name>
</gene>